<dbReference type="AlphaFoldDB" id="V5F1H6"/>
<keyword evidence="1" id="KW-0472">Membrane</keyword>
<evidence type="ECO:0000256" key="1">
    <source>
        <dbReference type="SAM" id="Phobius"/>
    </source>
</evidence>
<proteinExistence type="predicted"/>
<keyword evidence="1" id="KW-0812">Transmembrane</keyword>
<dbReference type="HOGENOM" id="CLU_2634976_0_0_6"/>
<feature type="transmembrane region" description="Helical" evidence="1">
    <location>
        <begin position="6"/>
        <end position="23"/>
    </location>
</feature>
<protein>
    <submittedName>
        <fullName evidence="2">Uncharacterized protein</fullName>
    </submittedName>
</protein>
<evidence type="ECO:0000313" key="3">
    <source>
        <dbReference type="Proteomes" id="UP000030675"/>
    </source>
</evidence>
<dbReference type="RefSeq" id="WP_023931213.1">
    <property type="nucleotide sequence ID" value="NZ_DF196808.1"/>
</dbReference>
<name>V5F1H6_PHOLE</name>
<dbReference type="EMBL" id="DF196808">
    <property type="protein sequence ID" value="GAD28638.1"/>
    <property type="molecule type" value="Genomic_DNA"/>
</dbReference>
<dbReference type="Proteomes" id="UP000030675">
    <property type="component" value="Unassembled WGS sequence"/>
</dbReference>
<organism evidence="2 3">
    <name type="scientific">Photobacterium leiognathi lrivu.4.1</name>
    <dbReference type="NCBI Taxonomy" id="1248232"/>
    <lineage>
        <taxon>Bacteria</taxon>
        <taxon>Pseudomonadati</taxon>
        <taxon>Pseudomonadota</taxon>
        <taxon>Gammaproteobacteria</taxon>
        <taxon>Vibrionales</taxon>
        <taxon>Vibrionaceae</taxon>
        <taxon>Photobacterium</taxon>
    </lineage>
</organism>
<sequence>MFYIAAIMAYFYISLLLKELNVIKKRERIKYNTGEIQMPPNDKKESLISIWGDYVEEYGKKNWNKLFNFTMDQFKKF</sequence>
<accession>V5F1H6</accession>
<reference evidence="3" key="1">
    <citation type="submission" date="2012-12" db="EMBL/GenBank/DDBJ databases">
        <title>Genome Sequence of Photobacterium leiognathi lrivu.4.1.</title>
        <authorList>
            <person name="Urbanczyk H."/>
            <person name="Ogura Y."/>
            <person name="Hayashi T."/>
            <person name="Dunlap P.V."/>
        </authorList>
    </citation>
    <scope>NUCLEOTIDE SEQUENCE [LARGE SCALE GENOMIC DNA]</scope>
    <source>
        <strain evidence="3">lrivu.4.1</strain>
    </source>
</reference>
<keyword evidence="1" id="KW-1133">Transmembrane helix</keyword>
<evidence type="ECO:0000313" key="2">
    <source>
        <dbReference type="EMBL" id="GAD28638.1"/>
    </source>
</evidence>
<gene>
    <name evidence="2" type="ORF">PLEI_0281</name>
</gene>